<organism evidence="2">
    <name type="scientific">Tetragenococcus halophilus</name>
    <name type="common">Pediococcus halophilus</name>
    <dbReference type="NCBI Taxonomy" id="51669"/>
    <lineage>
        <taxon>Bacteria</taxon>
        <taxon>Bacillati</taxon>
        <taxon>Bacillota</taxon>
        <taxon>Bacilli</taxon>
        <taxon>Lactobacillales</taxon>
        <taxon>Enterococcaceae</taxon>
        <taxon>Tetragenococcus</taxon>
    </lineage>
</organism>
<dbReference type="AlphaFoldDB" id="A0A077KA61"/>
<dbReference type="EMBL" id="AB914479">
    <property type="protein sequence ID" value="BAP29010.1"/>
    <property type="molecule type" value="Genomic_DNA"/>
</dbReference>
<dbReference type="PANTHER" id="PTHR13696:SF99">
    <property type="entry name" value="COBYRINIC ACID AC-DIAMIDE SYNTHASE"/>
    <property type="match status" value="1"/>
</dbReference>
<dbReference type="CDD" id="cd02042">
    <property type="entry name" value="ParAB_family"/>
    <property type="match status" value="1"/>
</dbReference>
<dbReference type="EMBL" id="AB914743">
    <property type="protein sequence ID" value="BAP29037.1"/>
    <property type="molecule type" value="Genomic_DNA"/>
</dbReference>
<evidence type="ECO:0000313" key="2">
    <source>
        <dbReference type="EMBL" id="BAP29010.1"/>
    </source>
</evidence>
<geneLocation type="plasmid" evidence="3">
    <name>pTDC-B</name>
</geneLocation>
<proteinExistence type="predicted"/>
<dbReference type="SUPFAM" id="SSF52540">
    <property type="entry name" value="P-loop containing nucleoside triphosphate hydrolases"/>
    <property type="match status" value="1"/>
</dbReference>
<reference evidence="2" key="1">
    <citation type="journal article" date="2014" name="Fish. Sci.">
        <title>Analysis of plasmids encoding the tyrosine decarboxylase gene in Tetragenococcus halophilus isolated from fish sauce.</title>
        <authorList>
            <person name="Satomi M."/>
            <person name="Shozen K."/>
            <person name="Furutani A."/>
            <person name="Fukui Y."/>
            <person name="Kimura M."/>
            <person name="Yasuike M."/>
            <person name="Funatsu Y."/>
            <person name="Yano Y."/>
        </authorList>
    </citation>
    <scope>NUCLEOTIDE SEQUENCE</scope>
    <source>
        <strain evidence="2">TyrA</strain>
        <strain evidence="3">TyrB</strain>
        <plasmid evidence="2">pTDC-A</plasmid>
        <plasmid evidence="3">pTDC-B</plasmid>
    </source>
</reference>
<evidence type="ECO:0000259" key="1">
    <source>
        <dbReference type="Pfam" id="PF13614"/>
    </source>
</evidence>
<geneLocation type="plasmid" evidence="2">
    <name>pTDC-A</name>
</geneLocation>
<dbReference type="Pfam" id="PF13614">
    <property type="entry name" value="AAA_31"/>
    <property type="match status" value="1"/>
</dbReference>
<evidence type="ECO:0000313" key="3">
    <source>
        <dbReference type="EMBL" id="BAP29037.1"/>
    </source>
</evidence>
<name>A0A077KA61_TETHA</name>
<dbReference type="InterPro" id="IPR027417">
    <property type="entry name" value="P-loop_NTPase"/>
</dbReference>
<dbReference type="Gene3D" id="3.40.50.300">
    <property type="entry name" value="P-loop containing nucleotide triphosphate hydrolases"/>
    <property type="match status" value="1"/>
</dbReference>
<dbReference type="InterPro" id="IPR025669">
    <property type="entry name" value="AAA_dom"/>
</dbReference>
<protein>
    <submittedName>
        <fullName evidence="2">Peptide transporter</fullName>
    </submittedName>
</protein>
<accession>A0A077KA61</accession>
<keyword evidence="2" id="KW-0614">Plasmid</keyword>
<dbReference type="PANTHER" id="PTHR13696">
    <property type="entry name" value="P-LOOP CONTAINING NUCLEOSIDE TRIPHOSPHATE HYDROLASE"/>
    <property type="match status" value="1"/>
</dbReference>
<feature type="domain" description="AAA" evidence="1">
    <location>
        <begin position="1"/>
        <end position="67"/>
    </location>
</feature>
<sequence>MEIITFSAIKGGVGKTTLAFNYGEWLAKNGKHVLFIDLDHQSNLTQTYNIYDNQDTVGNIFLDRGKVKIHEISAYISIIAVANDYWC</sequence>
<dbReference type="InterPro" id="IPR050678">
    <property type="entry name" value="DNA_Partitioning_ATPase"/>
</dbReference>